<evidence type="ECO:0000313" key="6">
    <source>
        <dbReference type="EMBL" id="SEA86158.1"/>
    </source>
</evidence>
<dbReference type="AlphaFoldDB" id="A0A1H4ENB3"/>
<dbReference type="InterPro" id="IPR046947">
    <property type="entry name" value="LytR-like"/>
</dbReference>
<dbReference type="SUPFAM" id="SSF52172">
    <property type="entry name" value="CheY-like"/>
    <property type="match status" value="1"/>
</dbReference>
<sequence>MLWYIQKNHDIDLLFIDIEMPGYNGLEVIKHLRKSKCHCQIVVISSYKEYVFQSLDYEISHYLVKPFDDYKIESVTNLAIEKFMLSRKAIEIYDGPEHIVLLVKNIIFIESNLFNLTFYTTRGPFYTKGRIRNYQKLLQPYHFLRTHKSYLVNMSFILGYKHHIFKLSGGYEIEISHTNRAAIIEHYNAFLRQHLVR</sequence>
<dbReference type="Gene3D" id="3.40.50.2300">
    <property type="match status" value="1"/>
</dbReference>
<dbReference type="Pfam" id="PF00072">
    <property type="entry name" value="Response_reg"/>
    <property type="match status" value="1"/>
</dbReference>
<dbReference type="Proteomes" id="UP000199394">
    <property type="component" value="Unassembled WGS sequence"/>
</dbReference>
<dbReference type="PANTHER" id="PTHR37299">
    <property type="entry name" value="TRANSCRIPTIONAL REGULATOR-RELATED"/>
    <property type="match status" value="1"/>
</dbReference>
<dbReference type="GO" id="GO:0003677">
    <property type="term" value="F:DNA binding"/>
    <property type="evidence" value="ECO:0007669"/>
    <property type="project" value="UniProtKB-KW"/>
</dbReference>
<dbReference type="PROSITE" id="PS50930">
    <property type="entry name" value="HTH_LYTTR"/>
    <property type="match status" value="1"/>
</dbReference>
<proteinExistence type="predicted"/>
<dbReference type="GO" id="GO:0000156">
    <property type="term" value="F:phosphorelay response regulator activity"/>
    <property type="evidence" value="ECO:0007669"/>
    <property type="project" value="InterPro"/>
</dbReference>
<evidence type="ECO:0000256" key="2">
    <source>
        <dbReference type="ARBA" id="ARBA00024867"/>
    </source>
</evidence>
<dbReference type="PANTHER" id="PTHR37299:SF1">
    <property type="entry name" value="STAGE 0 SPORULATION PROTEIN A HOMOLOG"/>
    <property type="match status" value="1"/>
</dbReference>
<keyword evidence="7" id="KW-1185">Reference proteome</keyword>
<dbReference type="Gene3D" id="2.40.50.1020">
    <property type="entry name" value="LytTr DNA-binding domain"/>
    <property type="match status" value="1"/>
</dbReference>
<feature type="domain" description="Response regulatory" evidence="4">
    <location>
        <begin position="1"/>
        <end position="80"/>
    </location>
</feature>
<organism evidence="6 7">
    <name type="scientific">Eubacterium aggregans</name>
    <dbReference type="NCBI Taxonomy" id="81409"/>
    <lineage>
        <taxon>Bacteria</taxon>
        <taxon>Bacillati</taxon>
        <taxon>Bacillota</taxon>
        <taxon>Clostridia</taxon>
        <taxon>Eubacteriales</taxon>
        <taxon>Eubacteriaceae</taxon>
        <taxon>Eubacterium</taxon>
    </lineage>
</organism>
<feature type="domain" description="HTH LytTR-type" evidence="5">
    <location>
        <begin position="90"/>
        <end position="153"/>
    </location>
</feature>
<keyword evidence="6" id="KW-0238">DNA-binding</keyword>
<dbReference type="EMBL" id="FNRK01000053">
    <property type="protein sequence ID" value="SEA86158.1"/>
    <property type="molecule type" value="Genomic_DNA"/>
</dbReference>
<name>A0A1H4ENB3_9FIRM</name>
<dbReference type="InterPro" id="IPR011006">
    <property type="entry name" value="CheY-like_superfamily"/>
</dbReference>
<feature type="modified residue" description="4-aspartylphosphate" evidence="3">
    <location>
        <position position="17"/>
    </location>
</feature>
<dbReference type="PROSITE" id="PS50110">
    <property type="entry name" value="RESPONSE_REGULATORY"/>
    <property type="match status" value="1"/>
</dbReference>
<dbReference type="InterPro" id="IPR001789">
    <property type="entry name" value="Sig_transdc_resp-reg_receiver"/>
</dbReference>
<accession>A0A1H4ENB3</accession>
<dbReference type="SMART" id="SM00850">
    <property type="entry name" value="LytTR"/>
    <property type="match status" value="1"/>
</dbReference>
<gene>
    <name evidence="6" type="ORF">SAMN04515656_1533</name>
</gene>
<protein>
    <recommendedName>
        <fullName evidence="1">Stage 0 sporulation protein A homolog</fullName>
    </recommendedName>
</protein>
<evidence type="ECO:0000313" key="7">
    <source>
        <dbReference type="Proteomes" id="UP000199394"/>
    </source>
</evidence>
<reference evidence="6 7" key="1">
    <citation type="submission" date="2016-10" db="EMBL/GenBank/DDBJ databases">
        <authorList>
            <person name="de Groot N.N."/>
        </authorList>
    </citation>
    <scope>NUCLEOTIDE SEQUENCE [LARGE SCALE GENOMIC DNA]</scope>
    <source>
        <strain evidence="6 7">SR12</strain>
    </source>
</reference>
<keyword evidence="3" id="KW-0597">Phosphoprotein</keyword>
<evidence type="ECO:0000256" key="1">
    <source>
        <dbReference type="ARBA" id="ARBA00018672"/>
    </source>
</evidence>
<evidence type="ECO:0000259" key="5">
    <source>
        <dbReference type="PROSITE" id="PS50930"/>
    </source>
</evidence>
<evidence type="ECO:0000259" key="4">
    <source>
        <dbReference type="PROSITE" id="PS50110"/>
    </source>
</evidence>
<comment type="function">
    <text evidence="2">May play the central regulatory role in sporulation. It may be an element of the effector pathway responsible for the activation of sporulation genes in response to nutritional stress. Spo0A may act in concert with spo0H (a sigma factor) to control the expression of some genes that are critical to the sporulation process.</text>
</comment>
<dbReference type="InterPro" id="IPR007492">
    <property type="entry name" value="LytTR_DNA-bd_dom"/>
</dbReference>
<evidence type="ECO:0000256" key="3">
    <source>
        <dbReference type="PROSITE-ProRule" id="PRU00169"/>
    </source>
</evidence>
<dbReference type="STRING" id="81409.SAMN04515656_1533"/>
<dbReference type="Pfam" id="PF04397">
    <property type="entry name" value="LytTR"/>
    <property type="match status" value="1"/>
</dbReference>